<keyword evidence="6" id="KW-1133">Transmembrane helix</keyword>
<reference evidence="12" key="2">
    <citation type="submission" date="2023-06" db="EMBL/GenBank/DDBJ databases">
        <authorList>
            <person name="Ma L."/>
            <person name="Liu K.-W."/>
            <person name="Li Z."/>
            <person name="Hsiao Y.-Y."/>
            <person name="Qi Y."/>
            <person name="Fu T."/>
            <person name="Tang G."/>
            <person name="Zhang D."/>
            <person name="Sun W.-H."/>
            <person name="Liu D.-K."/>
            <person name="Li Y."/>
            <person name="Chen G.-Z."/>
            <person name="Liu X.-D."/>
            <person name="Liao X.-Y."/>
            <person name="Jiang Y.-T."/>
            <person name="Yu X."/>
            <person name="Hao Y."/>
            <person name="Huang J."/>
            <person name="Zhao X.-W."/>
            <person name="Ke S."/>
            <person name="Chen Y.-Y."/>
            <person name="Wu W.-L."/>
            <person name="Hsu J.-L."/>
            <person name="Lin Y.-F."/>
            <person name="Huang M.-D."/>
            <person name="Li C.-Y."/>
            <person name="Huang L."/>
            <person name="Wang Z.-W."/>
            <person name="Zhao X."/>
            <person name="Zhong W.-Y."/>
            <person name="Peng D.-H."/>
            <person name="Ahmad S."/>
            <person name="Lan S."/>
            <person name="Zhang J.-S."/>
            <person name="Tsai W.-C."/>
            <person name="Van De Peer Y."/>
            <person name="Liu Z.-J."/>
        </authorList>
    </citation>
    <scope>NUCLEOTIDE SEQUENCE</scope>
    <source>
        <strain evidence="12">CP</strain>
        <tissue evidence="12">Leaves</tissue>
    </source>
</reference>
<dbReference type="PANTHER" id="PTHR47947">
    <property type="entry name" value="CYTOCHROME P450 82C3-RELATED"/>
    <property type="match status" value="1"/>
</dbReference>
<dbReference type="GO" id="GO:0016020">
    <property type="term" value="C:membrane"/>
    <property type="evidence" value="ECO:0007669"/>
    <property type="project" value="UniProtKB-SubCell"/>
</dbReference>
<protein>
    <submittedName>
        <fullName evidence="12">Cytochrome P450 82C4</fullName>
    </submittedName>
</protein>
<dbReference type="InterPro" id="IPR002401">
    <property type="entry name" value="Cyt_P450_E_grp-I"/>
</dbReference>
<dbReference type="FunFam" id="1.10.630.10:FF:000026">
    <property type="entry name" value="Cytochrome P450 82C4"/>
    <property type="match status" value="1"/>
</dbReference>
<evidence type="ECO:0000256" key="9">
    <source>
        <dbReference type="ARBA" id="ARBA00023136"/>
    </source>
</evidence>
<comment type="similarity">
    <text evidence="11">Belongs to the cytochrome P450 family.</text>
</comment>
<organism evidence="12 13">
    <name type="scientific">Acorus calamus</name>
    <name type="common">Sweet flag</name>
    <dbReference type="NCBI Taxonomy" id="4465"/>
    <lineage>
        <taxon>Eukaryota</taxon>
        <taxon>Viridiplantae</taxon>
        <taxon>Streptophyta</taxon>
        <taxon>Embryophyta</taxon>
        <taxon>Tracheophyta</taxon>
        <taxon>Spermatophyta</taxon>
        <taxon>Magnoliopsida</taxon>
        <taxon>Liliopsida</taxon>
        <taxon>Acoraceae</taxon>
        <taxon>Acorus</taxon>
    </lineage>
</organism>
<dbReference type="PANTHER" id="PTHR47947:SF26">
    <property type="entry name" value="CYTOCHROME P450"/>
    <property type="match status" value="1"/>
</dbReference>
<evidence type="ECO:0000256" key="2">
    <source>
        <dbReference type="ARBA" id="ARBA00004370"/>
    </source>
</evidence>
<dbReference type="PROSITE" id="PS00086">
    <property type="entry name" value="CYTOCHROME_P450"/>
    <property type="match status" value="1"/>
</dbReference>
<evidence type="ECO:0000313" key="13">
    <source>
        <dbReference type="Proteomes" id="UP001180020"/>
    </source>
</evidence>
<keyword evidence="11" id="KW-0503">Monooxygenase</keyword>
<dbReference type="InterPro" id="IPR036396">
    <property type="entry name" value="Cyt_P450_sf"/>
</dbReference>
<keyword evidence="13" id="KW-1185">Reference proteome</keyword>
<dbReference type="SUPFAM" id="SSF48264">
    <property type="entry name" value="Cytochrome P450"/>
    <property type="match status" value="1"/>
</dbReference>
<accession>A0AAV9CFL2</accession>
<evidence type="ECO:0000256" key="4">
    <source>
        <dbReference type="ARBA" id="ARBA00022692"/>
    </source>
</evidence>
<comment type="caution">
    <text evidence="12">The sequence shown here is derived from an EMBL/GenBank/DDBJ whole genome shotgun (WGS) entry which is preliminary data.</text>
</comment>
<keyword evidence="9" id="KW-0472">Membrane</keyword>
<comment type="subcellular location">
    <subcellularLocation>
        <location evidence="2">Membrane</location>
    </subcellularLocation>
</comment>
<dbReference type="EMBL" id="JAUJYO010000019">
    <property type="protein sequence ID" value="KAK1287534.1"/>
    <property type="molecule type" value="Genomic_DNA"/>
</dbReference>
<keyword evidence="3 10" id="KW-0349">Heme</keyword>
<dbReference type="Pfam" id="PF00067">
    <property type="entry name" value="p450"/>
    <property type="match status" value="1"/>
</dbReference>
<name>A0AAV9CFL2_ACOCL</name>
<dbReference type="InterPro" id="IPR017972">
    <property type="entry name" value="Cyt_P450_CS"/>
</dbReference>
<dbReference type="PRINTS" id="PR00385">
    <property type="entry name" value="P450"/>
</dbReference>
<comment type="cofactor">
    <cofactor evidence="1 10">
        <name>heme</name>
        <dbReference type="ChEBI" id="CHEBI:30413"/>
    </cofactor>
</comment>
<sequence>MGLRPYLIVSTRETAKECYTVNDHAFATRPPTIAGKLMAYDHSVMGFTPNGAYWREARKIATTELYSARRIESLHAVRSSEVQSWVNNVYARGGEEKERTVEVEVKGEMEELMFNVLMRMVSGKRYFGANVAKEDEEMARRFKVAVKRFNHYLGNTEVYDALPFLEWVDFRGDAREMRRVQRELDEVMQSWVDEHRLKRGRKESGSQDFIDVLVSMADGGGFSSALSDSETAIKALALTQLVAGVDSMASTLVWAITLLLTNPTHLSQAQHELDTHVGRDTLVTESHLPNLPFLQALIKETLRLYPVGPLLVPHQAMDDCTVSSYHIPRGTGLFINAWAIQRDPDVWSDPDRFDPSRFLEGGRNEGVDVRGRDFELLPFGSGRRSCPGVGVAQQVMQLTLARVLQAFDVGEVPGVGVDVEEGLGLLLYKLNPLRVRLTPRLPARLYK</sequence>
<evidence type="ECO:0000256" key="7">
    <source>
        <dbReference type="ARBA" id="ARBA00023002"/>
    </source>
</evidence>
<gene>
    <name evidence="12" type="primary">CYP82C4</name>
    <name evidence="12" type="ORF">QJS10_CPB19g01643</name>
</gene>
<dbReference type="GO" id="GO:0016705">
    <property type="term" value="F:oxidoreductase activity, acting on paired donors, with incorporation or reduction of molecular oxygen"/>
    <property type="evidence" value="ECO:0007669"/>
    <property type="project" value="InterPro"/>
</dbReference>
<keyword evidence="7 11" id="KW-0560">Oxidoreductase</keyword>
<evidence type="ECO:0000313" key="12">
    <source>
        <dbReference type="EMBL" id="KAK1287534.1"/>
    </source>
</evidence>
<evidence type="ECO:0000256" key="1">
    <source>
        <dbReference type="ARBA" id="ARBA00001971"/>
    </source>
</evidence>
<keyword evidence="5 10" id="KW-0479">Metal-binding</keyword>
<evidence type="ECO:0000256" key="8">
    <source>
        <dbReference type="ARBA" id="ARBA00023004"/>
    </source>
</evidence>
<keyword evidence="8 10" id="KW-0408">Iron</keyword>
<evidence type="ECO:0000256" key="5">
    <source>
        <dbReference type="ARBA" id="ARBA00022723"/>
    </source>
</evidence>
<proteinExistence type="inferred from homology"/>
<keyword evidence="4" id="KW-0812">Transmembrane</keyword>
<dbReference type="Proteomes" id="UP001180020">
    <property type="component" value="Unassembled WGS sequence"/>
</dbReference>
<feature type="binding site" description="axial binding residue" evidence="10">
    <location>
        <position position="386"/>
    </location>
    <ligand>
        <name>heme</name>
        <dbReference type="ChEBI" id="CHEBI:30413"/>
    </ligand>
    <ligandPart>
        <name>Fe</name>
        <dbReference type="ChEBI" id="CHEBI:18248"/>
    </ligandPart>
</feature>
<dbReference type="InterPro" id="IPR050651">
    <property type="entry name" value="Plant_Cytochrome_P450_Monoox"/>
</dbReference>
<dbReference type="AlphaFoldDB" id="A0AAV9CFL2"/>
<dbReference type="GO" id="GO:0005506">
    <property type="term" value="F:iron ion binding"/>
    <property type="evidence" value="ECO:0007669"/>
    <property type="project" value="InterPro"/>
</dbReference>
<reference evidence="12" key="1">
    <citation type="journal article" date="2023" name="Nat. Commun.">
        <title>Diploid and tetraploid genomes of Acorus and the evolution of monocots.</title>
        <authorList>
            <person name="Ma L."/>
            <person name="Liu K.W."/>
            <person name="Li Z."/>
            <person name="Hsiao Y.Y."/>
            <person name="Qi Y."/>
            <person name="Fu T."/>
            <person name="Tang G.D."/>
            <person name="Zhang D."/>
            <person name="Sun W.H."/>
            <person name="Liu D.K."/>
            <person name="Li Y."/>
            <person name="Chen G.Z."/>
            <person name="Liu X.D."/>
            <person name="Liao X.Y."/>
            <person name="Jiang Y.T."/>
            <person name="Yu X."/>
            <person name="Hao Y."/>
            <person name="Huang J."/>
            <person name="Zhao X.W."/>
            <person name="Ke S."/>
            <person name="Chen Y.Y."/>
            <person name="Wu W.L."/>
            <person name="Hsu J.L."/>
            <person name="Lin Y.F."/>
            <person name="Huang M.D."/>
            <person name="Li C.Y."/>
            <person name="Huang L."/>
            <person name="Wang Z.W."/>
            <person name="Zhao X."/>
            <person name="Zhong W.Y."/>
            <person name="Peng D.H."/>
            <person name="Ahmad S."/>
            <person name="Lan S."/>
            <person name="Zhang J.S."/>
            <person name="Tsai W.C."/>
            <person name="Van de Peer Y."/>
            <person name="Liu Z.J."/>
        </authorList>
    </citation>
    <scope>NUCLEOTIDE SEQUENCE</scope>
    <source>
        <strain evidence="12">CP</strain>
    </source>
</reference>
<evidence type="ECO:0000256" key="10">
    <source>
        <dbReference type="PIRSR" id="PIRSR602401-1"/>
    </source>
</evidence>
<evidence type="ECO:0000256" key="6">
    <source>
        <dbReference type="ARBA" id="ARBA00022989"/>
    </source>
</evidence>
<dbReference type="PRINTS" id="PR00463">
    <property type="entry name" value="EP450I"/>
</dbReference>
<dbReference type="GO" id="GO:0004497">
    <property type="term" value="F:monooxygenase activity"/>
    <property type="evidence" value="ECO:0007669"/>
    <property type="project" value="UniProtKB-KW"/>
</dbReference>
<evidence type="ECO:0000256" key="11">
    <source>
        <dbReference type="RuleBase" id="RU000461"/>
    </source>
</evidence>
<dbReference type="InterPro" id="IPR001128">
    <property type="entry name" value="Cyt_P450"/>
</dbReference>
<evidence type="ECO:0000256" key="3">
    <source>
        <dbReference type="ARBA" id="ARBA00022617"/>
    </source>
</evidence>
<dbReference type="Gene3D" id="1.10.630.10">
    <property type="entry name" value="Cytochrome P450"/>
    <property type="match status" value="1"/>
</dbReference>
<dbReference type="GO" id="GO:0020037">
    <property type="term" value="F:heme binding"/>
    <property type="evidence" value="ECO:0007669"/>
    <property type="project" value="InterPro"/>
</dbReference>